<dbReference type="NCBIfam" id="TIGR00738">
    <property type="entry name" value="rrf2_super"/>
    <property type="match status" value="1"/>
</dbReference>
<evidence type="ECO:0000313" key="3">
    <source>
        <dbReference type="Proteomes" id="UP000321960"/>
    </source>
</evidence>
<dbReference type="InterPro" id="IPR000944">
    <property type="entry name" value="Tscrpt_reg_Rrf2"/>
</dbReference>
<dbReference type="GO" id="GO:0003700">
    <property type="term" value="F:DNA-binding transcription factor activity"/>
    <property type="evidence" value="ECO:0007669"/>
    <property type="project" value="TreeGrafter"/>
</dbReference>
<sequence>MRSDAPLPAPAGPAARLRLATAAVIDIALHARPQPVNARVLAARHGLPPRHLETVLQALVRHGLLKGVRGPRGGYELARERRRISVGDIARAAAGAEEEYEAGAASPMDTVVAPTIRAAQAAFLSALDAVTVEDLCRQAEALEAVRPERPAPHFDI</sequence>
<dbReference type="PANTHER" id="PTHR33221">
    <property type="entry name" value="WINGED HELIX-TURN-HELIX TRANSCRIPTIONAL REGULATOR, RRF2 FAMILY"/>
    <property type="match status" value="1"/>
</dbReference>
<protein>
    <submittedName>
        <fullName evidence="1">Rrf2 family transcriptional regulator</fullName>
    </submittedName>
</protein>
<dbReference type="OrthoDB" id="9800519at2"/>
<dbReference type="EMBL" id="BSPK01000034">
    <property type="protein sequence ID" value="GLS64146.1"/>
    <property type="molecule type" value="Genomic_DNA"/>
</dbReference>
<dbReference type="Gene3D" id="1.10.10.10">
    <property type="entry name" value="Winged helix-like DNA-binding domain superfamily/Winged helix DNA-binding domain"/>
    <property type="match status" value="1"/>
</dbReference>
<dbReference type="Pfam" id="PF02082">
    <property type="entry name" value="Rrf2"/>
    <property type="match status" value="1"/>
</dbReference>
<proteinExistence type="predicted"/>
<evidence type="ECO:0000313" key="4">
    <source>
        <dbReference type="Proteomes" id="UP001156856"/>
    </source>
</evidence>
<accession>A0A512J047</accession>
<reference evidence="4" key="2">
    <citation type="journal article" date="2019" name="Int. J. Syst. Evol. Microbiol.">
        <title>The Global Catalogue of Microorganisms (GCM) 10K type strain sequencing project: providing services to taxonomists for standard genome sequencing and annotation.</title>
        <authorList>
            <consortium name="The Broad Institute Genomics Platform"/>
            <consortium name="The Broad Institute Genome Sequencing Center for Infectious Disease"/>
            <person name="Wu L."/>
            <person name="Ma J."/>
        </authorList>
    </citation>
    <scope>NUCLEOTIDE SEQUENCE [LARGE SCALE GENOMIC DNA]</scope>
    <source>
        <strain evidence="4">NBRC 107715</strain>
    </source>
</reference>
<dbReference type="Proteomes" id="UP001156856">
    <property type="component" value="Unassembled WGS sequence"/>
</dbReference>
<keyword evidence="4" id="KW-1185">Reference proteome</keyword>
<reference evidence="2" key="4">
    <citation type="submission" date="2023-01" db="EMBL/GenBank/DDBJ databases">
        <title>Draft genome sequence of Methylobacterium oxalidis strain NBRC 107715.</title>
        <authorList>
            <person name="Sun Q."/>
            <person name="Mori K."/>
        </authorList>
    </citation>
    <scope>NUCLEOTIDE SEQUENCE</scope>
    <source>
        <strain evidence="2">NBRC 107715</strain>
    </source>
</reference>
<organism evidence="1 3">
    <name type="scientific">Methylobacterium oxalidis</name>
    <dbReference type="NCBI Taxonomy" id="944322"/>
    <lineage>
        <taxon>Bacteria</taxon>
        <taxon>Pseudomonadati</taxon>
        <taxon>Pseudomonadota</taxon>
        <taxon>Alphaproteobacteria</taxon>
        <taxon>Hyphomicrobiales</taxon>
        <taxon>Methylobacteriaceae</taxon>
        <taxon>Methylobacterium</taxon>
    </lineage>
</organism>
<dbReference type="PROSITE" id="PS51197">
    <property type="entry name" value="HTH_RRF2_2"/>
    <property type="match status" value="1"/>
</dbReference>
<reference evidence="2" key="1">
    <citation type="journal article" date="2014" name="Int. J. Syst. Evol. Microbiol.">
        <title>Complete genome of a new Firmicutes species belonging to the dominant human colonic microbiota ('Ruminococcus bicirculans') reveals two chromosomes and a selective capacity to utilize plant glucans.</title>
        <authorList>
            <consortium name="NISC Comparative Sequencing Program"/>
            <person name="Wegmann U."/>
            <person name="Louis P."/>
            <person name="Goesmann A."/>
            <person name="Henrissat B."/>
            <person name="Duncan S.H."/>
            <person name="Flint H.J."/>
        </authorList>
    </citation>
    <scope>NUCLEOTIDE SEQUENCE</scope>
    <source>
        <strain evidence="2">NBRC 107715</strain>
    </source>
</reference>
<dbReference type="Proteomes" id="UP000321960">
    <property type="component" value="Unassembled WGS sequence"/>
</dbReference>
<comment type="caution">
    <text evidence="1">The sequence shown here is derived from an EMBL/GenBank/DDBJ whole genome shotgun (WGS) entry which is preliminary data.</text>
</comment>
<dbReference type="EMBL" id="BJZU01000020">
    <property type="protein sequence ID" value="GEP03348.1"/>
    <property type="molecule type" value="Genomic_DNA"/>
</dbReference>
<dbReference type="AlphaFoldDB" id="A0A512J047"/>
<dbReference type="SUPFAM" id="SSF46785">
    <property type="entry name" value="Winged helix' DNA-binding domain"/>
    <property type="match status" value="1"/>
</dbReference>
<dbReference type="InterPro" id="IPR036388">
    <property type="entry name" value="WH-like_DNA-bd_sf"/>
</dbReference>
<dbReference type="GO" id="GO:0005829">
    <property type="term" value="C:cytosol"/>
    <property type="evidence" value="ECO:0007669"/>
    <property type="project" value="TreeGrafter"/>
</dbReference>
<evidence type="ECO:0000313" key="1">
    <source>
        <dbReference type="EMBL" id="GEP03348.1"/>
    </source>
</evidence>
<dbReference type="InterPro" id="IPR036390">
    <property type="entry name" value="WH_DNA-bd_sf"/>
</dbReference>
<evidence type="ECO:0000313" key="2">
    <source>
        <dbReference type="EMBL" id="GLS64146.1"/>
    </source>
</evidence>
<name>A0A512J047_9HYPH</name>
<dbReference type="PANTHER" id="PTHR33221:SF15">
    <property type="entry name" value="HTH-TYPE TRANSCRIPTIONAL REGULATOR YWGB-RELATED"/>
    <property type="match status" value="1"/>
</dbReference>
<reference evidence="1 3" key="3">
    <citation type="submission" date="2019-07" db="EMBL/GenBank/DDBJ databases">
        <title>Whole genome shotgun sequence of Methylobacterium oxalidis NBRC 107715.</title>
        <authorList>
            <person name="Hosoyama A."/>
            <person name="Uohara A."/>
            <person name="Ohji S."/>
            <person name="Ichikawa N."/>
        </authorList>
    </citation>
    <scope>NUCLEOTIDE SEQUENCE [LARGE SCALE GENOMIC DNA]</scope>
    <source>
        <strain evidence="1 3">NBRC 107715</strain>
    </source>
</reference>
<dbReference type="RefSeq" id="WP_147025067.1">
    <property type="nucleotide sequence ID" value="NZ_BJZU01000020.1"/>
</dbReference>
<gene>
    <name evidence="2" type="ORF">GCM10007888_25270</name>
    <name evidence="1" type="ORF">MOX02_13860</name>
</gene>